<evidence type="ECO:0000313" key="2">
    <source>
        <dbReference type="EMBL" id="MEQ2314405.1"/>
    </source>
</evidence>
<feature type="region of interest" description="Disordered" evidence="1">
    <location>
        <begin position="45"/>
        <end position="67"/>
    </location>
</feature>
<protein>
    <submittedName>
        <fullName evidence="2">Uncharacterized protein</fullName>
    </submittedName>
</protein>
<name>A0ABV1A9B1_9TELE</name>
<sequence>MEGEKVVNLKLDDDVLQDVVKELSAGALSIKYDWSESVSVVQSPKQFEPPSLDSSDSQDTVTPSEIF</sequence>
<comment type="caution">
    <text evidence="2">The sequence shown here is derived from an EMBL/GenBank/DDBJ whole genome shotgun (WGS) entry which is preliminary data.</text>
</comment>
<organism evidence="2 3">
    <name type="scientific">Ameca splendens</name>
    <dbReference type="NCBI Taxonomy" id="208324"/>
    <lineage>
        <taxon>Eukaryota</taxon>
        <taxon>Metazoa</taxon>
        <taxon>Chordata</taxon>
        <taxon>Craniata</taxon>
        <taxon>Vertebrata</taxon>
        <taxon>Euteleostomi</taxon>
        <taxon>Actinopterygii</taxon>
        <taxon>Neopterygii</taxon>
        <taxon>Teleostei</taxon>
        <taxon>Neoteleostei</taxon>
        <taxon>Acanthomorphata</taxon>
        <taxon>Ovalentaria</taxon>
        <taxon>Atherinomorphae</taxon>
        <taxon>Cyprinodontiformes</taxon>
        <taxon>Goodeidae</taxon>
        <taxon>Ameca</taxon>
    </lineage>
</organism>
<dbReference type="Proteomes" id="UP001469553">
    <property type="component" value="Unassembled WGS sequence"/>
</dbReference>
<proteinExistence type="predicted"/>
<gene>
    <name evidence="2" type="ORF">AMECASPLE_011884</name>
</gene>
<reference evidence="2 3" key="1">
    <citation type="submission" date="2021-06" db="EMBL/GenBank/DDBJ databases">
        <authorList>
            <person name="Palmer J.M."/>
        </authorList>
    </citation>
    <scope>NUCLEOTIDE SEQUENCE [LARGE SCALE GENOMIC DNA]</scope>
    <source>
        <strain evidence="2 3">AS_MEX2019</strain>
        <tissue evidence="2">Muscle</tissue>
    </source>
</reference>
<evidence type="ECO:0000313" key="3">
    <source>
        <dbReference type="Proteomes" id="UP001469553"/>
    </source>
</evidence>
<dbReference type="EMBL" id="JAHRIP010085368">
    <property type="protein sequence ID" value="MEQ2314405.1"/>
    <property type="molecule type" value="Genomic_DNA"/>
</dbReference>
<keyword evidence="3" id="KW-1185">Reference proteome</keyword>
<accession>A0ABV1A9B1</accession>
<feature type="compositionally biased region" description="Polar residues" evidence="1">
    <location>
        <begin position="52"/>
        <end position="67"/>
    </location>
</feature>
<evidence type="ECO:0000256" key="1">
    <source>
        <dbReference type="SAM" id="MobiDB-lite"/>
    </source>
</evidence>